<reference evidence="1 2" key="1">
    <citation type="submission" date="2013-04" db="EMBL/GenBank/DDBJ databases">
        <title>Shimia sp. 22II-S11-Z10 Genome Sequencing.</title>
        <authorList>
            <person name="Lai Q."/>
            <person name="Li G."/>
            <person name="Shao Z."/>
        </authorList>
    </citation>
    <scope>NUCLEOTIDE SEQUENCE [LARGE SCALE GENOMIC DNA]</scope>
    <source>
        <strain evidence="2">22II-S11-Z10</strain>
    </source>
</reference>
<dbReference type="EMBL" id="AQQY01000001">
    <property type="protein sequence ID" value="KCV83684.1"/>
    <property type="molecule type" value="Genomic_DNA"/>
</dbReference>
<protein>
    <submittedName>
        <fullName evidence="1">Uncharacterized protein</fullName>
    </submittedName>
</protein>
<accession>A0A058ZQ27</accession>
<dbReference type="NCBIfam" id="TIGR02243">
    <property type="entry name" value="putative baseplate assembly protein"/>
    <property type="match status" value="1"/>
</dbReference>
<gene>
    <name evidence="1" type="ORF">ATO10_02950</name>
</gene>
<name>A0A058ZQ27_9RHOB</name>
<sequence length="892" mass="94581">MTQMIPKPTPVALDNRPGLEQLTRRTGRHALFKESMMRGLRSRHRPGLTGFATQSDADWSIALIDAWASVCDVLSFYGERISHESYLRTATELFSVEALAELIGYQLTPPTAAETHLAFMAEDDEDAHLLTLLPPGIGIKSIPGEGEQPQSFETVEDLRVKAAWNAMPVLGHWPQSLGPSDRGMFVDAQRTQLRPGARVVMLDGQGAPVADPVNGKLLRRVAEVRSVNAQVSFAALARDVATPALPNPASLLRPLPALGSVLPTTSPAEMIAGLKTNRWDRALVLEASDELNLDLADLGRSLRAQPHVEEGLQPQVLTLACRFFGHNALTQRAETVLDPVPGKIWDQRGGIVDTSALPALGLGERELFLDRDYGDIAPGMLLVVRGFSGADMFEAWSHVLEAESVSLEAFGLSGEATRLVVPQDWNTVEGAEIDIGALYVRGSALFTLPAPVTLPDVTIAADVAGAEILLDKPDVDLAPGQFVFVTGERSDMPGVTASERVQIKEVEVNGTTGRLIVEPALSHPYQRASVTLNANTARATHGESLTQVLGSGDATKPFQSFTLKDSPLTYVSADTASGRAATLEVFVEGVKWHEVAAFDQAEPGARVYVLTTLSDGSSRVTFGNGVMGARLPTGLANIEARYRKGAGAQGRVRAGQLSLLASKPRSLSSVSNPLPATGGSDGEALEDARMNAPLPVLTMGRVVSLKDFADFARGFAGVTKAHAAWSWVGRNQTVFLSVAGETPDPLPIDSGVIPNLKAAIEQAAPSGTGVVIRSARVVGAVVSAKLRIDPDYTAQSGGTGPVFDAARAALRTAFSFECRAVGAPLRASEVVSVLQGVDGVIGVDLDLLHRVANPPVRADILRAHLPRQGGQGALQGGELIVLSDEPIVLGVF</sequence>
<keyword evidence="2" id="KW-1185">Reference proteome</keyword>
<proteinExistence type="predicted"/>
<dbReference type="RefSeq" id="WP_035247770.1">
    <property type="nucleotide sequence ID" value="NZ_AQQY01000001.1"/>
</dbReference>
<dbReference type="eggNOG" id="COG3299">
    <property type="taxonomic scope" value="Bacteria"/>
</dbReference>
<comment type="caution">
    <text evidence="1">The sequence shown here is derived from an EMBL/GenBank/DDBJ whole genome shotgun (WGS) entry which is preliminary data.</text>
</comment>
<evidence type="ECO:0000313" key="1">
    <source>
        <dbReference type="EMBL" id="KCV83684.1"/>
    </source>
</evidence>
<organism evidence="1 2">
    <name type="scientific">Actibacterium atlanticum</name>
    <dbReference type="NCBI Taxonomy" id="1461693"/>
    <lineage>
        <taxon>Bacteria</taxon>
        <taxon>Pseudomonadati</taxon>
        <taxon>Pseudomonadota</taxon>
        <taxon>Alphaproteobacteria</taxon>
        <taxon>Rhodobacterales</taxon>
        <taxon>Roseobacteraceae</taxon>
        <taxon>Actibacterium</taxon>
    </lineage>
</organism>
<dbReference type="InterPro" id="IPR011749">
    <property type="entry name" value="CHP02243"/>
</dbReference>
<evidence type="ECO:0000313" key="2">
    <source>
        <dbReference type="Proteomes" id="UP000024836"/>
    </source>
</evidence>
<dbReference type="Proteomes" id="UP000024836">
    <property type="component" value="Unassembled WGS sequence"/>
</dbReference>
<dbReference type="STRING" id="1461693.ATO10_02950"/>
<dbReference type="AlphaFoldDB" id="A0A058ZQ27"/>
<dbReference type="OrthoDB" id="266253at2"/>